<proteinExistence type="predicted"/>
<protein>
    <submittedName>
        <fullName evidence="3">Uncharacterized protein</fullName>
    </submittedName>
</protein>
<dbReference type="InterPro" id="IPR029063">
    <property type="entry name" value="SAM-dependent_MTases_sf"/>
</dbReference>
<feature type="domain" description="THUMP-like" evidence="1">
    <location>
        <begin position="322"/>
        <end position="392"/>
    </location>
</feature>
<evidence type="ECO:0000259" key="1">
    <source>
        <dbReference type="Pfam" id="PF18096"/>
    </source>
</evidence>
<dbReference type="STRING" id="1079859.SAMN04515674_11663"/>
<name>A0A1I5XZH2_9BACT</name>
<organism evidence="3 4">
    <name type="scientific">Pseudarcicella hirudinis</name>
    <dbReference type="NCBI Taxonomy" id="1079859"/>
    <lineage>
        <taxon>Bacteria</taxon>
        <taxon>Pseudomonadati</taxon>
        <taxon>Bacteroidota</taxon>
        <taxon>Cytophagia</taxon>
        <taxon>Cytophagales</taxon>
        <taxon>Flectobacillaceae</taxon>
        <taxon>Pseudarcicella</taxon>
    </lineage>
</organism>
<evidence type="ECO:0000259" key="2">
    <source>
        <dbReference type="Pfam" id="PF22013"/>
    </source>
</evidence>
<dbReference type="Pfam" id="PF18096">
    <property type="entry name" value="Thump_like"/>
    <property type="match status" value="1"/>
</dbReference>
<evidence type="ECO:0000313" key="3">
    <source>
        <dbReference type="EMBL" id="SFQ37316.1"/>
    </source>
</evidence>
<accession>A0A1I5XZH2</accession>
<gene>
    <name evidence="3" type="ORF">SAMN04515674_11663</name>
</gene>
<feature type="domain" description="PG-1098 ferredoxin-like" evidence="2">
    <location>
        <begin position="278"/>
        <end position="321"/>
    </location>
</feature>
<dbReference type="AlphaFoldDB" id="A0A1I5XZH2"/>
<dbReference type="Pfam" id="PF22013">
    <property type="entry name" value="PG_1098_Fer"/>
    <property type="match status" value="1"/>
</dbReference>
<dbReference type="EMBL" id="FOXH01000016">
    <property type="protein sequence ID" value="SFQ37316.1"/>
    <property type="molecule type" value="Genomic_DNA"/>
</dbReference>
<dbReference type="RefSeq" id="WP_092019192.1">
    <property type="nucleotide sequence ID" value="NZ_FOXH01000016.1"/>
</dbReference>
<dbReference type="Gene3D" id="1.10.10.1110">
    <property type="entry name" value="Methyltransferase PG1098, N-terminal domain"/>
    <property type="match status" value="1"/>
</dbReference>
<sequence length="395" mass="44978">MKTFSEESVRFIQEHLQDDVNKLLLQGKRFSHLPVSDLVLQIQARQKAKSKLPNWFSKEKIVFPPMISLEQCSSEATAAYKAGTIEGEVLIDLTGGMGVDISAMAMRFKQAIHLEQNQELSEITAYNFRQLGINNVAFYAQNSIDFLQNYPQRADWIYLDPARRDHSGGKVFRLQDCEPNILEISDLLFEKSENILLKTSPMLDIDLAVSDLQHVYKIAVVALENEVKEVLFYLRKGFIGEAEKTAVNILKNNRIEEFSFTKSLETGTYINYSQPSKFLYEPNVAILKAGAFKIIAQKFKVQKLQANSHLYTSEALVPDFPGRVFEIEAVCKLDKKEILKYLPDKKANITTRNFPLTVKQIRDKIGISDGGSVFLFATTDQFNQKIILICKKLVF</sequence>
<dbReference type="SUPFAM" id="SSF53335">
    <property type="entry name" value="S-adenosyl-L-methionine-dependent methyltransferases"/>
    <property type="match status" value="1"/>
</dbReference>
<dbReference type="InterPro" id="IPR041497">
    <property type="entry name" value="Thump-like"/>
</dbReference>
<keyword evidence="4" id="KW-1185">Reference proteome</keyword>
<dbReference type="OrthoDB" id="1000417at2"/>
<dbReference type="Proteomes" id="UP000199306">
    <property type="component" value="Unassembled WGS sequence"/>
</dbReference>
<dbReference type="Gene3D" id="3.40.50.150">
    <property type="entry name" value="Vaccinia Virus protein VP39"/>
    <property type="match status" value="1"/>
</dbReference>
<reference evidence="3 4" key="1">
    <citation type="submission" date="2016-10" db="EMBL/GenBank/DDBJ databases">
        <authorList>
            <person name="de Groot N.N."/>
        </authorList>
    </citation>
    <scope>NUCLEOTIDE SEQUENCE [LARGE SCALE GENOMIC DNA]</scope>
    <source>
        <strain evidence="4">E92,LMG 26720,CCM 7988</strain>
    </source>
</reference>
<dbReference type="InterPro" id="IPR054168">
    <property type="entry name" value="PG_1098_Fer"/>
</dbReference>
<evidence type="ECO:0000313" key="4">
    <source>
        <dbReference type="Proteomes" id="UP000199306"/>
    </source>
</evidence>